<dbReference type="CDD" id="cd02440">
    <property type="entry name" value="AdoMet_MTases"/>
    <property type="match status" value="1"/>
</dbReference>
<sequence>MKFTGERFVPDQKGNIELEHVHRYLCAAELCKGKTVLDIACGEGYGSSLLARSAASVIGVDIAQEAVDHASQHHAAANLQFRLGSAAKMPIDDASIDVVVSFETIEHHDQHDEMMAEIRRVLRPGGLLIMSSPDRVVYSEIPGFRNEYHVKELTREEFETLVRASFKHVAIYGQRVVYASALLAEQGGPIESFRKTSSNVEHDSGLVAPMYLIAVASDAEVPPLASGVFETDISESDAVTQLKATIAARDHEIFEFNEGRTALEAAFHQVRGAEEEARAAHARTEEARAQAQEKLEQTLSALANAQAHAAEQATQLESATASINMLRSAARVQRTELTRLQAEKHALEASLSRLGASVEQLNAAVHAYRTSFSWRITAPVRVASRVARRGRNVARGLYRLMMSAGKPTFTPVHEMQSTGGAGFVSTGADPQVAVTPHWAGLRPGWAVLTVDMDSNEPSLNPVLYAFHGADGAQVSSYAMPGYGKGRERRLIVLPPDVRSLRFDPTDRRDVRFSLKDVSVRSIGRLGLVREGYAALSPEQRGQVWRALLGAKLRLAKTLVRSGIVGKYDKGEYRAWVETYDTLTEQDLVRLRELGDALAKKPLISVVMPVYNTRPKYLRKALDSVIAQTYPNWELCIADDASPNPEIRTVLEEYMRKDARIRVVFREKNGHISASTNSAIEIVKGEFVALMDHDDAIPAHTLFMVADEINRHPDVDLIYTDEDKVDENDQRHDPHFKTDWNRELFYSQNFIAHLGVYRTSIVRQIGGFRVGFEGSQDYDFALRFLKHTDGKRIRHIPHVLYHWRIFPGVSSFSTDNPDASVDTARRAMVEYFADVEPTSEVLPIDSFPGWWRIKRQPPVELPRVSLIVPTRDRVGVLRAAVDGLMHETNYENLEIIVVDNDSEEEETLEYFEQIKRDPRVKVLRVPGAFNFSALNNAAVEIATGSMIGFINNDIEIIHSDWLLEMVAQLAQPNVGAVGAKLYYANDTIQHAGVVLGLYGVAAHGHRHFPRNTIGYFGRPMLVQNMTAVTAACMLARKDVFEKVGGYDEINLTVGYNDVDLCLKIREAGYDVVYTPFAELYHLESISRGANLSAAQIERDALERAYMMSRWGNVIAHDPFYSPNLTVAAENYGLAFPPRAVKRWKDTDAQVR</sequence>
<evidence type="ECO:0000256" key="1">
    <source>
        <dbReference type="SAM" id="Coils"/>
    </source>
</evidence>
<dbReference type="Pfam" id="PF08241">
    <property type="entry name" value="Methyltransf_11"/>
    <property type="match status" value="1"/>
</dbReference>
<evidence type="ECO:0000313" key="5">
    <source>
        <dbReference type="Proteomes" id="UP000571554"/>
    </source>
</evidence>
<dbReference type="PANTHER" id="PTHR43685">
    <property type="entry name" value="GLYCOSYLTRANSFERASE"/>
    <property type="match status" value="1"/>
</dbReference>
<dbReference type="InterPro" id="IPR029063">
    <property type="entry name" value="SAM-dependent_MTases_sf"/>
</dbReference>
<proteinExistence type="predicted"/>
<keyword evidence="1" id="KW-0175">Coiled coil</keyword>
<dbReference type="InterPro" id="IPR001173">
    <property type="entry name" value="Glyco_trans_2-like"/>
</dbReference>
<dbReference type="Gene3D" id="3.40.50.150">
    <property type="entry name" value="Vaccinia Virus protein VP39"/>
    <property type="match status" value="1"/>
</dbReference>
<dbReference type="InterPro" id="IPR013216">
    <property type="entry name" value="Methyltransf_11"/>
</dbReference>
<reference evidence="4 5" key="1">
    <citation type="submission" date="2020-08" db="EMBL/GenBank/DDBJ databases">
        <title>Above-ground endophytic microbial communities from plants in different locations in the United States.</title>
        <authorList>
            <person name="Frank C."/>
        </authorList>
    </citation>
    <scope>NUCLEOTIDE SEQUENCE [LARGE SCALE GENOMIC DNA]</scope>
    <source>
        <strain evidence="4 5">WP4_2_2</strain>
    </source>
</reference>
<keyword evidence="5" id="KW-1185">Reference proteome</keyword>
<dbReference type="CDD" id="cd04186">
    <property type="entry name" value="GT_2_like_c"/>
    <property type="match status" value="1"/>
</dbReference>
<dbReference type="GO" id="GO:0008757">
    <property type="term" value="F:S-adenosylmethionine-dependent methyltransferase activity"/>
    <property type="evidence" value="ECO:0007669"/>
    <property type="project" value="InterPro"/>
</dbReference>
<dbReference type="RefSeq" id="WP_183724570.1">
    <property type="nucleotide sequence ID" value="NZ_JACHBW010000007.1"/>
</dbReference>
<feature type="domain" description="Methyltransferase type 11" evidence="3">
    <location>
        <begin position="37"/>
        <end position="130"/>
    </location>
</feature>
<accession>A0A7W9WTR3</accession>
<dbReference type="GO" id="GO:0032259">
    <property type="term" value="P:methylation"/>
    <property type="evidence" value="ECO:0007669"/>
    <property type="project" value="UniProtKB-KW"/>
</dbReference>
<dbReference type="InterPro" id="IPR050834">
    <property type="entry name" value="Glycosyltransf_2"/>
</dbReference>
<dbReference type="InterPro" id="IPR029044">
    <property type="entry name" value="Nucleotide-diphossugar_trans"/>
</dbReference>
<dbReference type="EMBL" id="JACHBW010000007">
    <property type="protein sequence ID" value="MBB6103033.1"/>
    <property type="molecule type" value="Genomic_DNA"/>
</dbReference>
<dbReference type="Gene3D" id="3.90.550.10">
    <property type="entry name" value="Spore Coat Polysaccharide Biosynthesis Protein SpsA, Chain A"/>
    <property type="match status" value="2"/>
</dbReference>
<dbReference type="SUPFAM" id="SSF53448">
    <property type="entry name" value="Nucleotide-diphospho-sugar transferases"/>
    <property type="match status" value="2"/>
</dbReference>
<gene>
    <name evidence="4" type="ORF">F4827_002886</name>
</gene>
<feature type="coiled-coil region" evidence="1">
    <location>
        <begin position="270"/>
        <end position="350"/>
    </location>
</feature>
<dbReference type="CDD" id="cd04184">
    <property type="entry name" value="GT2_RfbC_Mx_like"/>
    <property type="match status" value="1"/>
</dbReference>
<dbReference type="AlphaFoldDB" id="A0A7W9WTR3"/>
<name>A0A7W9WTR3_9BURK</name>
<feature type="domain" description="Glycosyltransferase 2-like" evidence="2">
    <location>
        <begin position="604"/>
        <end position="763"/>
    </location>
</feature>
<keyword evidence="4" id="KW-0808">Transferase</keyword>
<evidence type="ECO:0000313" key="4">
    <source>
        <dbReference type="EMBL" id="MBB6103033.1"/>
    </source>
</evidence>
<keyword evidence="4" id="KW-0489">Methyltransferase</keyword>
<feature type="domain" description="Glycosyltransferase 2-like" evidence="2">
    <location>
        <begin position="864"/>
        <end position="1042"/>
    </location>
</feature>
<comment type="caution">
    <text evidence="4">The sequence shown here is derived from an EMBL/GenBank/DDBJ whole genome shotgun (WGS) entry which is preliminary data.</text>
</comment>
<organism evidence="4 5">
    <name type="scientific">Paraburkholderia bannensis</name>
    <dbReference type="NCBI Taxonomy" id="765414"/>
    <lineage>
        <taxon>Bacteria</taxon>
        <taxon>Pseudomonadati</taxon>
        <taxon>Pseudomonadota</taxon>
        <taxon>Betaproteobacteria</taxon>
        <taxon>Burkholderiales</taxon>
        <taxon>Burkholderiaceae</taxon>
        <taxon>Paraburkholderia</taxon>
    </lineage>
</organism>
<dbReference type="Pfam" id="PF00535">
    <property type="entry name" value="Glycos_transf_2"/>
    <property type="match status" value="2"/>
</dbReference>
<dbReference type="Proteomes" id="UP000571554">
    <property type="component" value="Unassembled WGS sequence"/>
</dbReference>
<dbReference type="PANTHER" id="PTHR43685:SF2">
    <property type="entry name" value="GLYCOSYLTRANSFERASE 2-LIKE DOMAIN-CONTAINING PROTEIN"/>
    <property type="match status" value="1"/>
</dbReference>
<evidence type="ECO:0000259" key="2">
    <source>
        <dbReference type="Pfam" id="PF00535"/>
    </source>
</evidence>
<protein>
    <submittedName>
        <fullName evidence="4">Glycosyltransferase involved in cell wall biosynthesis/SAM-dependent methyltransferase</fullName>
    </submittedName>
</protein>
<dbReference type="SUPFAM" id="SSF53335">
    <property type="entry name" value="S-adenosyl-L-methionine-dependent methyltransferases"/>
    <property type="match status" value="1"/>
</dbReference>
<evidence type="ECO:0000259" key="3">
    <source>
        <dbReference type="Pfam" id="PF08241"/>
    </source>
</evidence>